<feature type="region of interest" description="Disordered" evidence="3">
    <location>
        <begin position="944"/>
        <end position="1031"/>
    </location>
</feature>
<feature type="compositionally biased region" description="Pro residues" evidence="3">
    <location>
        <begin position="563"/>
        <end position="573"/>
    </location>
</feature>
<dbReference type="Pfam" id="PF00439">
    <property type="entry name" value="Bromodomain"/>
    <property type="match status" value="2"/>
</dbReference>
<feature type="compositionally biased region" description="Acidic residues" evidence="3">
    <location>
        <begin position="761"/>
        <end position="773"/>
    </location>
</feature>
<dbReference type="Gene3D" id="1.20.1270.220">
    <property type="match status" value="1"/>
</dbReference>
<feature type="domain" description="NET" evidence="5">
    <location>
        <begin position="868"/>
        <end position="949"/>
    </location>
</feature>
<dbReference type="InterPro" id="IPR001487">
    <property type="entry name" value="Bromodomain"/>
</dbReference>
<accession>A0A8H4Q548</accession>
<proteinExistence type="predicted"/>
<organism evidence="6 7">
    <name type="scientific">Ophiocordyceps camponoti-floridani</name>
    <dbReference type="NCBI Taxonomy" id="2030778"/>
    <lineage>
        <taxon>Eukaryota</taxon>
        <taxon>Fungi</taxon>
        <taxon>Dikarya</taxon>
        <taxon>Ascomycota</taxon>
        <taxon>Pezizomycotina</taxon>
        <taxon>Sordariomycetes</taxon>
        <taxon>Hypocreomycetidae</taxon>
        <taxon>Hypocreales</taxon>
        <taxon>Ophiocordycipitaceae</taxon>
        <taxon>Ophiocordyceps</taxon>
    </lineage>
</organism>
<feature type="compositionally biased region" description="Basic and acidic residues" evidence="3">
    <location>
        <begin position="142"/>
        <end position="165"/>
    </location>
</feature>
<feature type="compositionally biased region" description="Low complexity" evidence="3">
    <location>
        <begin position="574"/>
        <end position="587"/>
    </location>
</feature>
<dbReference type="Gene3D" id="1.20.920.10">
    <property type="entry name" value="Bromodomain-like"/>
    <property type="match status" value="2"/>
</dbReference>
<feature type="region of interest" description="Disordered" evidence="3">
    <location>
        <begin position="510"/>
        <end position="629"/>
    </location>
</feature>
<feature type="compositionally biased region" description="Low complexity" evidence="3">
    <location>
        <begin position="349"/>
        <end position="366"/>
    </location>
</feature>
<evidence type="ECO:0000259" key="5">
    <source>
        <dbReference type="PROSITE" id="PS51525"/>
    </source>
</evidence>
<name>A0A8H4Q548_9HYPO</name>
<dbReference type="PROSITE" id="PS50014">
    <property type="entry name" value="BROMODOMAIN_2"/>
    <property type="match status" value="2"/>
</dbReference>
<evidence type="ECO:0000256" key="3">
    <source>
        <dbReference type="SAM" id="MobiDB-lite"/>
    </source>
</evidence>
<feature type="compositionally biased region" description="Basic and acidic residues" evidence="3">
    <location>
        <begin position="320"/>
        <end position="335"/>
    </location>
</feature>
<protein>
    <submittedName>
        <fullName evidence="6">Transcription regulator BDF1</fullName>
    </submittedName>
</protein>
<feature type="domain" description="Bromo" evidence="4">
    <location>
        <begin position="647"/>
        <end position="719"/>
    </location>
</feature>
<dbReference type="InterPro" id="IPR027353">
    <property type="entry name" value="NET_dom"/>
</dbReference>
<dbReference type="GO" id="GO:0000785">
    <property type="term" value="C:chromatin"/>
    <property type="evidence" value="ECO:0007669"/>
    <property type="project" value="TreeGrafter"/>
</dbReference>
<evidence type="ECO:0000256" key="2">
    <source>
        <dbReference type="PROSITE-ProRule" id="PRU00035"/>
    </source>
</evidence>
<dbReference type="GO" id="GO:0006355">
    <property type="term" value="P:regulation of DNA-templated transcription"/>
    <property type="evidence" value="ECO:0007669"/>
    <property type="project" value="TreeGrafter"/>
</dbReference>
<dbReference type="GO" id="GO:0005634">
    <property type="term" value="C:nucleus"/>
    <property type="evidence" value="ECO:0007669"/>
    <property type="project" value="TreeGrafter"/>
</dbReference>
<comment type="caution">
    <text evidence="6">The sequence shown here is derived from an EMBL/GenBank/DDBJ whole genome shotgun (WGS) entry which is preliminary data.</text>
</comment>
<dbReference type="PROSITE" id="PS51525">
    <property type="entry name" value="NET"/>
    <property type="match status" value="1"/>
</dbReference>
<feature type="region of interest" description="Disordered" evidence="3">
    <location>
        <begin position="832"/>
        <end position="893"/>
    </location>
</feature>
<feature type="compositionally biased region" description="Low complexity" evidence="3">
    <location>
        <begin position="527"/>
        <end position="562"/>
    </location>
</feature>
<reference evidence="6 7" key="1">
    <citation type="journal article" date="2020" name="G3 (Bethesda)">
        <title>Genetic Underpinnings of Host Manipulation by Ophiocordyceps as Revealed by Comparative Transcriptomics.</title>
        <authorList>
            <person name="Will I."/>
            <person name="Das B."/>
            <person name="Trinh T."/>
            <person name="Brachmann A."/>
            <person name="Ohm R.A."/>
            <person name="de Bekker C."/>
        </authorList>
    </citation>
    <scope>NUCLEOTIDE SEQUENCE [LARGE SCALE GENOMIC DNA]</scope>
    <source>
        <strain evidence="6 7">EC05</strain>
    </source>
</reference>
<dbReference type="SUPFAM" id="SSF47370">
    <property type="entry name" value="Bromodomain"/>
    <property type="match status" value="2"/>
</dbReference>
<sequence>MTSPGPKSPGPDAQPHEPLSDKESRPKMNGHPASDEAKSTEGSVKASSPKEEPARSTTDASVNEGDEPAEKLSDKAADDKFDEAATKEPTNGPADDLTAEKSAVDKKCVSNDEATEAGKNDIDKHDEKLEPAEPTNPAPMPDADKEKSGVDQTEAKKAVNAKDPESSTSGAKNLAQNVSEKSPDAAADDIAMIDSPPEKSENSAAPVASEEAAAPSADVGKDSGQDTVMNDLPSEEPAQASKPTDSDDATPAAVDSADSLAPEAGLGSTGISQLAIGSAEKESSPVPPPAADESMVDAVMNDAPSSKVSRERDDDAAEEPAPKRAKTEPTEDEASKTASTDAPTEPQLEAAPTASASAAGAVTTTATETPGLDELFLTRLTNWGDSATNAGVISPFQRREIRKLIGRVRKTKSGSHFKDSVEKLWPGIWDSYQSKIDKPMDLGELERSLREGRDGTSSAIESFADFRTNLALIFENALAFNGPEHLITEAGANVVRTVWEDALLIPTEEPARPKALSKTKPVRESRTAATNVVAEATARRQSSGPAASSPAGTANAPAAKPAQPAPAPTPATPATPAATAAPAQEPSGGDRRAPTTTTTTTEADRPKRKVRAPKPKDIDYSTKPSRKKMKPELQFCDEVLTELMHSRNSRLNTWFMEPVDAEGLNIPTYYSTIKKPMDLGKVRRMLGGGEITSLKDFDKNVRLIFDNCYKFNGPPSEKHPVSALAKELEVVYTEQMDKKDEWLSKHAAKASAAAASVSNGSDEDTDDDEDDNGPEAHVDDKEVEELRVKLDEETQKLNELILGGNQSLIKIQKTIVDMLQDGLIDAVKKAKAAKLKRDKSKNSGKGGRAKAPRKSGGGPSQPKKSGGSKKAAAAKKGLTAAEKDQVASAINDLDHPHLQRAIDIIKKDTGQNENNDGELELDIDQLSHDALYKLWDLCRKALPSFGKDSTVVPDEPADVNRGAPAKQAPKTATKRKNKPMSAQEQDARIAQLKEVSKLYRPPGQEPAEVAKVTQAPTPMADSSDDSDSEEE</sequence>
<feature type="compositionally biased region" description="Basic and acidic residues" evidence="3">
    <location>
        <begin position="774"/>
        <end position="783"/>
    </location>
</feature>
<feature type="compositionally biased region" description="Low complexity" evidence="3">
    <location>
        <begin position="184"/>
        <end position="194"/>
    </location>
</feature>
<dbReference type="Proteomes" id="UP000562929">
    <property type="component" value="Unassembled WGS sequence"/>
</dbReference>
<dbReference type="PANTHER" id="PTHR22880:SF225">
    <property type="entry name" value="BROMODOMAIN-CONTAINING PROTEIN BET-1-RELATED"/>
    <property type="match status" value="1"/>
</dbReference>
<evidence type="ECO:0000259" key="4">
    <source>
        <dbReference type="PROSITE" id="PS50014"/>
    </source>
</evidence>
<evidence type="ECO:0000256" key="1">
    <source>
        <dbReference type="ARBA" id="ARBA00023117"/>
    </source>
</evidence>
<dbReference type="GO" id="GO:0006338">
    <property type="term" value="P:chromatin remodeling"/>
    <property type="evidence" value="ECO:0007669"/>
    <property type="project" value="TreeGrafter"/>
</dbReference>
<feature type="region of interest" description="Disordered" evidence="3">
    <location>
        <begin position="753"/>
        <end position="783"/>
    </location>
</feature>
<dbReference type="AlphaFoldDB" id="A0A8H4Q548"/>
<dbReference type="EMBL" id="JAACLJ010000005">
    <property type="protein sequence ID" value="KAF4585837.1"/>
    <property type="molecule type" value="Genomic_DNA"/>
</dbReference>
<feature type="region of interest" description="Disordered" evidence="3">
    <location>
        <begin position="1"/>
        <end position="366"/>
    </location>
</feature>
<feature type="compositionally biased region" description="Acidic residues" evidence="3">
    <location>
        <begin position="1022"/>
        <end position="1031"/>
    </location>
</feature>
<dbReference type="OrthoDB" id="784962at2759"/>
<feature type="compositionally biased region" description="Basic and acidic residues" evidence="3">
    <location>
        <begin position="14"/>
        <end position="26"/>
    </location>
</feature>
<dbReference type="PRINTS" id="PR00503">
    <property type="entry name" value="BROMODOMAIN"/>
</dbReference>
<feature type="compositionally biased region" description="Polar residues" evidence="3">
    <location>
        <begin position="166"/>
        <end position="180"/>
    </location>
</feature>
<evidence type="ECO:0000313" key="7">
    <source>
        <dbReference type="Proteomes" id="UP000562929"/>
    </source>
</evidence>
<dbReference type="InterPro" id="IPR050935">
    <property type="entry name" value="Bromo_chromatin_reader"/>
</dbReference>
<dbReference type="InterPro" id="IPR038336">
    <property type="entry name" value="NET_sf"/>
</dbReference>
<feature type="compositionally biased region" description="Low complexity" evidence="3">
    <location>
        <begin position="202"/>
        <end position="217"/>
    </location>
</feature>
<dbReference type="InterPro" id="IPR036427">
    <property type="entry name" value="Bromodomain-like_sf"/>
</dbReference>
<gene>
    <name evidence="6" type="ORF">GQ602_005142</name>
</gene>
<feature type="compositionally biased region" description="Low complexity" evidence="3">
    <location>
        <begin position="860"/>
        <end position="877"/>
    </location>
</feature>
<evidence type="ECO:0000313" key="6">
    <source>
        <dbReference type="EMBL" id="KAF4585837.1"/>
    </source>
</evidence>
<dbReference type="PANTHER" id="PTHR22880">
    <property type="entry name" value="FALZ-RELATED BROMODOMAIN-CONTAINING PROTEINS"/>
    <property type="match status" value="1"/>
</dbReference>
<feature type="domain" description="Bromo" evidence="4">
    <location>
        <begin position="409"/>
        <end position="488"/>
    </location>
</feature>
<dbReference type="SMART" id="SM00297">
    <property type="entry name" value="BROMO"/>
    <property type="match status" value="1"/>
</dbReference>
<feature type="compositionally biased region" description="Basic and acidic residues" evidence="3">
    <location>
        <begin position="98"/>
        <end position="131"/>
    </location>
</feature>
<dbReference type="Pfam" id="PF17035">
    <property type="entry name" value="BET"/>
    <property type="match status" value="1"/>
</dbReference>
<keyword evidence="1 2" id="KW-0103">Bromodomain</keyword>
<dbReference type="CDD" id="cd04369">
    <property type="entry name" value="Bromodomain"/>
    <property type="match status" value="1"/>
</dbReference>
<keyword evidence="7" id="KW-1185">Reference proteome</keyword>
<feature type="compositionally biased region" description="Basic and acidic residues" evidence="3">
    <location>
        <begin position="68"/>
        <end position="86"/>
    </location>
</feature>